<proteinExistence type="predicted"/>
<accession>A0ABV5G4Q2</accession>
<gene>
    <name evidence="1" type="ORF">ACFFX0_22940</name>
</gene>
<dbReference type="Proteomes" id="UP001589575">
    <property type="component" value="Unassembled WGS sequence"/>
</dbReference>
<keyword evidence="2" id="KW-1185">Reference proteome</keyword>
<evidence type="ECO:0000313" key="2">
    <source>
        <dbReference type="Proteomes" id="UP001589575"/>
    </source>
</evidence>
<comment type="caution">
    <text evidence="1">The sequence shown here is derived from an EMBL/GenBank/DDBJ whole genome shotgun (WGS) entry which is preliminary data.</text>
</comment>
<name>A0ABV5G4Q2_9MICC</name>
<dbReference type="EMBL" id="JBHMFI010000001">
    <property type="protein sequence ID" value="MFB9073897.1"/>
    <property type="molecule type" value="Genomic_DNA"/>
</dbReference>
<evidence type="ECO:0000313" key="1">
    <source>
        <dbReference type="EMBL" id="MFB9073897.1"/>
    </source>
</evidence>
<sequence length="72" mass="7513">MVLDAARGIMPARCSAAASPTPGSRCPYVSTVSLIVLCLSTLDTTATSTPAAIIRDAVPCRRSCSRARRNGF</sequence>
<reference evidence="1 2" key="1">
    <citation type="submission" date="2024-09" db="EMBL/GenBank/DDBJ databases">
        <authorList>
            <person name="Sun Q."/>
            <person name="Mori K."/>
        </authorList>
    </citation>
    <scope>NUCLEOTIDE SEQUENCE [LARGE SCALE GENOMIC DNA]</scope>
    <source>
        <strain evidence="1 2">CCM 7609</strain>
    </source>
</reference>
<organism evidence="1 2">
    <name type="scientific">Citricoccus parietis</name>
    <dbReference type="NCBI Taxonomy" id="592307"/>
    <lineage>
        <taxon>Bacteria</taxon>
        <taxon>Bacillati</taxon>
        <taxon>Actinomycetota</taxon>
        <taxon>Actinomycetes</taxon>
        <taxon>Micrococcales</taxon>
        <taxon>Micrococcaceae</taxon>
        <taxon>Citricoccus</taxon>
    </lineage>
</organism>
<protein>
    <submittedName>
        <fullName evidence="1">Uncharacterized protein</fullName>
    </submittedName>
</protein>